<dbReference type="SUPFAM" id="SSF55874">
    <property type="entry name" value="ATPase domain of HSP90 chaperone/DNA topoisomerase II/histidine kinase"/>
    <property type="match status" value="1"/>
</dbReference>
<dbReference type="Gene3D" id="3.30.565.10">
    <property type="entry name" value="Histidine kinase-like ATPase, C-terminal domain"/>
    <property type="match status" value="1"/>
</dbReference>
<feature type="transmembrane region" description="Helical" evidence="1">
    <location>
        <begin position="20"/>
        <end position="43"/>
    </location>
</feature>
<evidence type="ECO:0000256" key="1">
    <source>
        <dbReference type="SAM" id="Phobius"/>
    </source>
</evidence>
<accession>A0A127M9R2</accession>
<dbReference type="STRING" id="1470434.AZF00_17515"/>
<dbReference type="RefSeq" id="WP_008252681.1">
    <property type="nucleotide sequence ID" value="NZ_CP014544.1"/>
</dbReference>
<dbReference type="InterPro" id="IPR050640">
    <property type="entry name" value="Bact_2-comp_sensor_kinase"/>
</dbReference>
<reference evidence="3 4" key="1">
    <citation type="submission" date="2015-12" db="EMBL/GenBank/DDBJ databases">
        <authorList>
            <person name="Shamseldin A."/>
            <person name="Moawad H."/>
            <person name="Abd El-Rahim W.M."/>
            <person name="Sadowsky M.J."/>
        </authorList>
    </citation>
    <scope>NUCLEOTIDE SEQUENCE [LARGE SCALE GENOMIC DNA]</scope>
    <source>
        <strain evidence="3 4">SM2</strain>
    </source>
</reference>
<feature type="transmembrane region" description="Helical" evidence="1">
    <location>
        <begin position="126"/>
        <end position="149"/>
    </location>
</feature>
<protein>
    <recommendedName>
        <fullName evidence="2">Signal transduction histidine kinase internal region domain-containing protein</fullName>
    </recommendedName>
</protein>
<keyword evidence="1" id="KW-1133">Transmembrane helix</keyword>
<dbReference type="Proteomes" id="UP000074119">
    <property type="component" value="Chromosome"/>
</dbReference>
<feature type="transmembrane region" description="Helical" evidence="1">
    <location>
        <begin position="55"/>
        <end position="78"/>
    </location>
</feature>
<dbReference type="PANTHER" id="PTHR34220:SF7">
    <property type="entry name" value="SENSOR HISTIDINE KINASE YPDA"/>
    <property type="match status" value="1"/>
</dbReference>
<feature type="transmembrane region" description="Helical" evidence="1">
    <location>
        <begin position="90"/>
        <end position="114"/>
    </location>
</feature>
<sequence length="359" mass="40001">MQRREADKPLDYRISRISFIGDLLSPQALLLIVLLAVLLSLSLTILKSGLQHFDWYLLGMSGMYIIWCLLGAATILTWCKPLFQRTSTAYTAGISFVIGLCWVVIVTVVAQWLASGVMQGEAWNINFWQIADTLAVASLLLGVGMRYAYLSLQFRLREQSILHARLDALHSRIRPHFLFNTLNSISSLISTEPVKAEQAVEDLAALFRANLQGGMSMVPWVEERDLCERYLRIENARLGDRLKVDWQQAELGDKVLVPSLLLQPLLENAILHGVQQLPAGGTVVVRASLKGEMVEIDISNPLPTNADAPVGNGMANENIRLRLQTLFGDRAKFGASRDGGQYRAHASFPLAYERRAMAR</sequence>
<dbReference type="AlphaFoldDB" id="A0A127M9R2"/>
<dbReference type="GO" id="GO:0016020">
    <property type="term" value="C:membrane"/>
    <property type="evidence" value="ECO:0007669"/>
    <property type="project" value="InterPro"/>
</dbReference>
<gene>
    <name evidence="3" type="ORF">AZF00_17515</name>
</gene>
<evidence type="ECO:0000313" key="3">
    <source>
        <dbReference type="EMBL" id="AMO69987.1"/>
    </source>
</evidence>
<keyword evidence="1" id="KW-0472">Membrane</keyword>
<dbReference type="Pfam" id="PF06580">
    <property type="entry name" value="His_kinase"/>
    <property type="match status" value="1"/>
</dbReference>
<dbReference type="InterPro" id="IPR036890">
    <property type="entry name" value="HATPase_C_sf"/>
</dbReference>
<dbReference type="EMBL" id="CP014544">
    <property type="protein sequence ID" value="AMO69987.1"/>
    <property type="molecule type" value="Genomic_DNA"/>
</dbReference>
<dbReference type="GO" id="GO:0000155">
    <property type="term" value="F:phosphorelay sensor kinase activity"/>
    <property type="evidence" value="ECO:0007669"/>
    <property type="project" value="InterPro"/>
</dbReference>
<dbReference type="KEGG" id="zal:AZF00_17515"/>
<evidence type="ECO:0000313" key="4">
    <source>
        <dbReference type="Proteomes" id="UP000074119"/>
    </source>
</evidence>
<name>A0A127M9R2_9GAMM</name>
<dbReference type="InterPro" id="IPR010559">
    <property type="entry name" value="Sig_transdc_His_kin_internal"/>
</dbReference>
<keyword evidence="1" id="KW-0812">Transmembrane</keyword>
<feature type="domain" description="Signal transduction histidine kinase internal region" evidence="2">
    <location>
        <begin position="164"/>
        <end position="242"/>
    </location>
</feature>
<dbReference type="PANTHER" id="PTHR34220">
    <property type="entry name" value="SENSOR HISTIDINE KINASE YPDA"/>
    <property type="match status" value="1"/>
</dbReference>
<evidence type="ECO:0000259" key="2">
    <source>
        <dbReference type="Pfam" id="PF06580"/>
    </source>
</evidence>
<organism evidence="3 4">
    <name type="scientific">Zhongshania aliphaticivorans</name>
    <dbReference type="NCBI Taxonomy" id="1470434"/>
    <lineage>
        <taxon>Bacteria</taxon>
        <taxon>Pseudomonadati</taxon>
        <taxon>Pseudomonadota</taxon>
        <taxon>Gammaproteobacteria</taxon>
        <taxon>Cellvibrionales</taxon>
        <taxon>Spongiibacteraceae</taxon>
        <taxon>Zhongshania</taxon>
    </lineage>
</organism>
<proteinExistence type="predicted"/>